<dbReference type="Proteomes" id="UP000053105">
    <property type="component" value="Unassembled WGS sequence"/>
</dbReference>
<evidence type="ECO:0000313" key="2">
    <source>
        <dbReference type="Proteomes" id="UP000053105"/>
    </source>
</evidence>
<proteinExistence type="predicted"/>
<gene>
    <name evidence="1" type="ORF">WN51_12300</name>
</gene>
<accession>A0A0N0BKZ6</accession>
<reference evidence="1 2" key="1">
    <citation type="submission" date="2015-07" db="EMBL/GenBank/DDBJ databases">
        <title>The genome of Melipona quadrifasciata.</title>
        <authorList>
            <person name="Pan H."/>
            <person name="Kapheim K."/>
        </authorList>
    </citation>
    <scope>NUCLEOTIDE SEQUENCE [LARGE SCALE GENOMIC DNA]</scope>
    <source>
        <strain evidence="1">0111107301</strain>
        <tissue evidence="1">Whole body</tissue>
    </source>
</reference>
<dbReference type="AlphaFoldDB" id="A0A0N0BKZ6"/>
<dbReference type="EMBL" id="KQ435688">
    <property type="protein sequence ID" value="KOX81312.1"/>
    <property type="molecule type" value="Genomic_DNA"/>
</dbReference>
<name>A0A0N0BKZ6_9HYME</name>
<keyword evidence="2" id="KW-1185">Reference proteome</keyword>
<protein>
    <submittedName>
        <fullName evidence="1">Uncharacterized protein</fullName>
    </submittedName>
</protein>
<sequence length="139" mass="15706">MGEDLRSERTLSCHDDTSCCVGERRINGRIVATEWGGRQGEEKHRNVLADGARCLPGCSADLAAVHRRNETKYWKRKAKNFAIDQRLDETQITTSGRVRTTASLYPPLRPPPRTARVPLKRGGRIIGSFWRYAKRSGKV</sequence>
<evidence type="ECO:0000313" key="1">
    <source>
        <dbReference type="EMBL" id="KOX81312.1"/>
    </source>
</evidence>
<organism evidence="1 2">
    <name type="scientific">Melipona quadrifasciata</name>
    <dbReference type="NCBI Taxonomy" id="166423"/>
    <lineage>
        <taxon>Eukaryota</taxon>
        <taxon>Metazoa</taxon>
        <taxon>Ecdysozoa</taxon>
        <taxon>Arthropoda</taxon>
        <taxon>Hexapoda</taxon>
        <taxon>Insecta</taxon>
        <taxon>Pterygota</taxon>
        <taxon>Neoptera</taxon>
        <taxon>Endopterygota</taxon>
        <taxon>Hymenoptera</taxon>
        <taxon>Apocrita</taxon>
        <taxon>Aculeata</taxon>
        <taxon>Apoidea</taxon>
        <taxon>Anthophila</taxon>
        <taxon>Apidae</taxon>
        <taxon>Melipona</taxon>
    </lineage>
</organism>